<sequence>MEYGRLGKPEPGGGSSTRSLTADPIRAPRKSKLKLLLLLAATLIVASAVVAALVVVIRNRADSGAGPTLHNRRPSQAMSKACSRTRYPTLCVNSLLNFPGALTASDKDLVHISVNMTLQKFGRALYSAAEISNLNMDPRVRSAYEDCLELLEDSVALLSRSLTSVASGGGTGGSTQDVLTWLSASLKDLSELVSNCLAIYAAAGGDEDFSGIPIQNRRRRLLSNVKEHKHFPVWLSRRDRKLLDMPVSAINADIVVSQDGNGTCKTITEAIKKAPEYSNRRFIIYVRAGKYEEKILKLGRKKTNIMFIGDGKGKTVIAGGKSVQDNMTTFHTASFAATGAGFIARDMTFENWAGPSKHQAVALRIGADHAVIYRCNIIGYQDTLYTHSQRQFYRECDIYGTVDFIFGNAAVVFQNCSIHARKPLPFQKNTITAQNRKDPNQNTGISIHACRIVAEPDLEANKTAYPTYLGRPWKLYSRTVYMLSYIGDHIHPRGWLEWNTTFALDTLYYGEYMNYGPGGAIGQRVKWPGYRVITSTDEASKFTVAQFIYGSSWLPSTGVAFLAGLST</sequence>
<dbReference type="InterPro" id="IPR000070">
    <property type="entry name" value="Pectinesterase_cat"/>
</dbReference>
<dbReference type="Gene3D" id="2.160.20.10">
    <property type="entry name" value="Single-stranded right-handed beta-helix, Pectin lyase-like"/>
    <property type="match status" value="1"/>
</dbReference>
<proteinExistence type="inferred from homology"/>
<evidence type="ECO:0000256" key="1">
    <source>
        <dbReference type="ARBA" id="ARBA00004191"/>
    </source>
</evidence>
<keyword evidence="6" id="KW-0134">Cell wall</keyword>
<dbReference type="SMART" id="SM00856">
    <property type="entry name" value="PMEI"/>
    <property type="match status" value="1"/>
</dbReference>
<organism evidence="17">
    <name type="scientific">Sesamum latifolium</name>
    <dbReference type="NCBI Taxonomy" id="2727402"/>
    <lineage>
        <taxon>Eukaryota</taxon>
        <taxon>Viridiplantae</taxon>
        <taxon>Streptophyta</taxon>
        <taxon>Embryophyta</taxon>
        <taxon>Tracheophyta</taxon>
        <taxon>Spermatophyta</taxon>
        <taxon>Magnoliopsida</taxon>
        <taxon>eudicotyledons</taxon>
        <taxon>Gunneridae</taxon>
        <taxon>Pentapetalae</taxon>
        <taxon>asterids</taxon>
        <taxon>lamiids</taxon>
        <taxon>Lamiales</taxon>
        <taxon>Pedaliaceae</taxon>
        <taxon>Sesamum</taxon>
    </lineage>
</organism>
<dbReference type="InterPro" id="IPR033131">
    <property type="entry name" value="Pectinesterase_Asp_AS"/>
</dbReference>
<reference evidence="17" key="1">
    <citation type="submission" date="2020-06" db="EMBL/GenBank/DDBJ databases">
        <authorList>
            <person name="Li T."/>
            <person name="Hu X."/>
            <person name="Zhang T."/>
            <person name="Song X."/>
            <person name="Zhang H."/>
            <person name="Dai N."/>
            <person name="Sheng W."/>
            <person name="Hou X."/>
            <person name="Wei L."/>
        </authorList>
    </citation>
    <scope>NUCLEOTIDE SEQUENCE</scope>
    <source>
        <strain evidence="17">KEN1</strain>
        <tissue evidence="17">Leaf</tissue>
    </source>
</reference>
<dbReference type="GO" id="GO:0045490">
    <property type="term" value="P:pectin catabolic process"/>
    <property type="evidence" value="ECO:0007669"/>
    <property type="project" value="UniProtKB-UniRule"/>
</dbReference>
<gene>
    <name evidence="17" type="ORF">Slati_4090100</name>
</gene>
<reference evidence="17" key="2">
    <citation type="journal article" date="2024" name="Plant">
        <title>Genomic evolution and insights into agronomic trait innovations of Sesamum species.</title>
        <authorList>
            <person name="Miao H."/>
            <person name="Wang L."/>
            <person name="Qu L."/>
            <person name="Liu H."/>
            <person name="Sun Y."/>
            <person name="Le M."/>
            <person name="Wang Q."/>
            <person name="Wei S."/>
            <person name="Zheng Y."/>
            <person name="Lin W."/>
            <person name="Duan Y."/>
            <person name="Cao H."/>
            <person name="Xiong S."/>
            <person name="Wang X."/>
            <person name="Wei L."/>
            <person name="Li C."/>
            <person name="Ma Q."/>
            <person name="Ju M."/>
            <person name="Zhao R."/>
            <person name="Li G."/>
            <person name="Mu C."/>
            <person name="Tian Q."/>
            <person name="Mei H."/>
            <person name="Zhang T."/>
            <person name="Gao T."/>
            <person name="Zhang H."/>
        </authorList>
    </citation>
    <scope>NUCLEOTIDE SEQUENCE</scope>
    <source>
        <strain evidence="17">KEN1</strain>
    </source>
</reference>
<evidence type="ECO:0000313" key="17">
    <source>
        <dbReference type="EMBL" id="KAL0400602.1"/>
    </source>
</evidence>
<comment type="pathway">
    <text evidence="2 13">Glycan metabolism; pectin degradation; 2-dehydro-3-deoxy-D-gluconate from pectin: step 1/5.</text>
</comment>
<evidence type="ECO:0000256" key="4">
    <source>
        <dbReference type="ARBA" id="ARBA00007786"/>
    </source>
</evidence>
<evidence type="ECO:0000256" key="13">
    <source>
        <dbReference type="RuleBase" id="RU000589"/>
    </source>
</evidence>
<comment type="catalytic activity">
    <reaction evidence="11 13">
        <text>[(1-&gt;4)-alpha-D-galacturonosyl methyl ester](n) + n H2O = [(1-&gt;4)-alpha-D-galacturonosyl](n) + n methanol + n H(+)</text>
        <dbReference type="Rhea" id="RHEA:22380"/>
        <dbReference type="Rhea" id="RHEA-COMP:14570"/>
        <dbReference type="Rhea" id="RHEA-COMP:14573"/>
        <dbReference type="ChEBI" id="CHEBI:15377"/>
        <dbReference type="ChEBI" id="CHEBI:15378"/>
        <dbReference type="ChEBI" id="CHEBI:17790"/>
        <dbReference type="ChEBI" id="CHEBI:140522"/>
        <dbReference type="ChEBI" id="CHEBI:140523"/>
        <dbReference type="EC" id="3.1.1.11"/>
    </reaction>
</comment>
<evidence type="ECO:0000256" key="6">
    <source>
        <dbReference type="ARBA" id="ARBA00022512"/>
    </source>
</evidence>
<dbReference type="Pfam" id="PF01095">
    <property type="entry name" value="Pectinesterase"/>
    <property type="match status" value="1"/>
</dbReference>
<keyword evidence="15" id="KW-0812">Transmembrane</keyword>
<evidence type="ECO:0000256" key="7">
    <source>
        <dbReference type="ARBA" id="ARBA00022525"/>
    </source>
</evidence>
<dbReference type="InterPro" id="IPR012334">
    <property type="entry name" value="Pectin_lyas_fold"/>
</dbReference>
<keyword evidence="9 13" id="KW-0063">Aspartyl esterase</keyword>
<evidence type="ECO:0000256" key="10">
    <source>
        <dbReference type="ARBA" id="ARBA00023316"/>
    </source>
</evidence>
<evidence type="ECO:0000256" key="12">
    <source>
        <dbReference type="PROSITE-ProRule" id="PRU10040"/>
    </source>
</evidence>
<feature type="active site" evidence="12">
    <location>
        <position position="403"/>
    </location>
</feature>
<keyword evidence="8 13" id="KW-0378">Hydrolase</keyword>
<keyword evidence="15" id="KW-0472">Membrane</keyword>
<dbReference type="GO" id="GO:0042545">
    <property type="term" value="P:cell wall modification"/>
    <property type="evidence" value="ECO:0007669"/>
    <property type="project" value="UniProtKB-UniRule"/>
</dbReference>
<evidence type="ECO:0000256" key="8">
    <source>
        <dbReference type="ARBA" id="ARBA00022801"/>
    </source>
</evidence>
<evidence type="ECO:0000256" key="15">
    <source>
        <dbReference type="SAM" id="Phobius"/>
    </source>
</evidence>
<dbReference type="NCBIfam" id="TIGR01614">
    <property type="entry name" value="PME_inhib"/>
    <property type="match status" value="1"/>
</dbReference>
<dbReference type="Gene3D" id="1.20.140.40">
    <property type="entry name" value="Invertase/pectin methylesterase inhibitor family protein"/>
    <property type="match status" value="1"/>
</dbReference>
<dbReference type="InterPro" id="IPR035513">
    <property type="entry name" value="Invertase/methylesterase_inhib"/>
</dbReference>
<dbReference type="Pfam" id="PF04043">
    <property type="entry name" value="PMEI"/>
    <property type="match status" value="1"/>
</dbReference>
<feature type="region of interest" description="Disordered" evidence="14">
    <location>
        <begin position="1"/>
        <end position="23"/>
    </location>
</feature>
<evidence type="ECO:0000256" key="14">
    <source>
        <dbReference type="SAM" id="MobiDB-lite"/>
    </source>
</evidence>
<comment type="subcellular location">
    <subcellularLocation>
        <location evidence="1">Secreted</location>
        <location evidence="1">Cell wall</location>
    </subcellularLocation>
</comment>
<evidence type="ECO:0000256" key="5">
    <source>
        <dbReference type="ARBA" id="ARBA00013229"/>
    </source>
</evidence>
<dbReference type="AlphaFoldDB" id="A0AAW2T7Y0"/>
<name>A0AAW2T7Y0_9LAMI</name>
<feature type="transmembrane region" description="Helical" evidence="15">
    <location>
        <begin position="35"/>
        <end position="57"/>
    </location>
</feature>
<comment type="caution">
    <text evidence="17">The sequence shown here is derived from an EMBL/GenBank/DDBJ whole genome shotgun (WGS) entry which is preliminary data.</text>
</comment>
<keyword evidence="15" id="KW-1133">Transmembrane helix</keyword>
<dbReference type="FunFam" id="2.160.20.10:FF:000001">
    <property type="entry name" value="Pectinesterase"/>
    <property type="match status" value="1"/>
</dbReference>
<dbReference type="EC" id="3.1.1.11" evidence="5 13"/>
<feature type="domain" description="Pectinesterase inhibitor" evidence="16">
    <location>
        <begin position="73"/>
        <end position="199"/>
    </location>
</feature>
<evidence type="ECO:0000256" key="3">
    <source>
        <dbReference type="ARBA" id="ARBA00006027"/>
    </source>
</evidence>
<dbReference type="InterPro" id="IPR011050">
    <property type="entry name" value="Pectin_lyase_fold/virulence"/>
</dbReference>
<comment type="similarity">
    <text evidence="4">In the C-terminal section; belongs to the pectinesterase family.</text>
</comment>
<keyword evidence="10" id="KW-0961">Cell wall biogenesis/degradation</keyword>
<dbReference type="SUPFAM" id="SSF101148">
    <property type="entry name" value="Plant invertase/pectin methylesterase inhibitor"/>
    <property type="match status" value="1"/>
</dbReference>
<dbReference type="CDD" id="cd15798">
    <property type="entry name" value="PMEI-like_3"/>
    <property type="match status" value="1"/>
</dbReference>
<evidence type="ECO:0000256" key="11">
    <source>
        <dbReference type="ARBA" id="ARBA00047928"/>
    </source>
</evidence>
<dbReference type="SUPFAM" id="SSF51126">
    <property type="entry name" value="Pectin lyase-like"/>
    <property type="match status" value="1"/>
</dbReference>
<accession>A0AAW2T7Y0</accession>
<dbReference type="GO" id="GO:0004857">
    <property type="term" value="F:enzyme inhibitor activity"/>
    <property type="evidence" value="ECO:0007669"/>
    <property type="project" value="InterPro"/>
</dbReference>
<dbReference type="PROSITE" id="PS00503">
    <property type="entry name" value="PECTINESTERASE_2"/>
    <property type="match status" value="1"/>
</dbReference>
<evidence type="ECO:0000256" key="2">
    <source>
        <dbReference type="ARBA" id="ARBA00005184"/>
    </source>
</evidence>
<dbReference type="GO" id="GO:0030599">
    <property type="term" value="F:pectinesterase activity"/>
    <property type="evidence" value="ECO:0007669"/>
    <property type="project" value="UniProtKB-UniRule"/>
</dbReference>
<evidence type="ECO:0000259" key="16">
    <source>
        <dbReference type="SMART" id="SM00856"/>
    </source>
</evidence>
<protein>
    <recommendedName>
        <fullName evidence="5 13">Pectinesterase</fullName>
        <ecNumber evidence="5 13">3.1.1.11</ecNumber>
    </recommendedName>
</protein>
<dbReference type="InterPro" id="IPR006501">
    <property type="entry name" value="Pectinesterase_inhib_dom"/>
</dbReference>
<keyword evidence="7" id="KW-0964">Secreted</keyword>
<dbReference type="EMBL" id="JACGWN010000015">
    <property type="protein sequence ID" value="KAL0400602.1"/>
    <property type="molecule type" value="Genomic_DNA"/>
</dbReference>
<dbReference type="PANTHER" id="PTHR31707">
    <property type="entry name" value="PECTINESTERASE"/>
    <property type="match status" value="1"/>
</dbReference>
<evidence type="ECO:0000256" key="9">
    <source>
        <dbReference type="ARBA" id="ARBA00023085"/>
    </source>
</evidence>
<comment type="similarity">
    <text evidence="3">In the N-terminal section; belongs to the PMEI family.</text>
</comment>